<feature type="domain" description="Fumarate lyase N-terminal" evidence="14">
    <location>
        <begin position="14"/>
        <end position="308"/>
    </location>
</feature>
<evidence type="ECO:0000256" key="3">
    <source>
        <dbReference type="ARBA" id="ARBA00008273"/>
    </source>
</evidence>
<dbReference type="InterPro" id="IPR008948">
    <property type="entry name" value="L-Aspartase-like"/>
</dbReference>
<dbReference type="NCBIfam" id="TIGR00928">
    <property type="entry name" value="purB"/>
    <property type="match status" value="1"/>
</dbReference>
<evidence type="ECO:0000256" key="9">
    <source>
        <dbReference type="ARBA" id="ARBA00025012"/>
    </source>
</evidence>
<comment type="caution">
    <text evidence="16">The sequence shown here is derived from an EMBL/GenBank/DDBJ whole genome shotgun (WGS) entry which is preliminary data.</text>
</comment>
<evidence type="ECO:0000313" key="16">
    <source>
        <dbReference type="EMBL" id="MBO1805359.1"/>
    </source>
</evidence>
<dbReference type="EC" id="4.3.2.2" evidence="4 12"/>
<reference evidence="16" key="1">
    <citation type="submission" date="2021-03" db="EMBL/GenBank/DDBJ databases">
        <title>Leucobacter chromiisoli sp. nov., isolated from chromium-containing soil of chemical plant.</title>
        <authorList>
            <person name="Xu Z."/>
        </authorList>
    </citation>
    <scope>NUCLEOTIDE SEQUENCE</scope>
    <source>
        <strain evidence="16">A2</strain>
    </source>
</reference>
<keyword evidence="17" id="KW-1185">Reference proteome</keyword>
<evidence type="ECO:0000256" key="6">
    <source>
        <dbReference type="ARBA" id="ARBA00022755"/>
    </source>
</evidence>
<evidence type="ECO:0000313" key="17">
    <source>
        <dbReference type="Proteomes" id="UP000664398"/>
    </source>
</evidence>
<dbReference type="InterPro" id="IPR004769">
    <property type="entry name" value="Pur_lyase"/>
</dbReference>
<evidence type="ECO:0000259" key="14">
    <source>
        <dbReference type="Pfam" id="PF00206"/>
    </source>
</evidence>
<evidence type="ECO:0000256" key="12">
    <source>
        <dbReference type="NCBIfam" id="TIGR00928"/>
    </source>
</evidence>
<dbReference type="AlphaFoldDB" id="A0A939RZC8"/>
<dbReference type="InterPro" id="IPR000362">
    <property type="entry name" value="Fumarate_lyase_fam"/>
</dbReference>
<dbReference type="PRINTS" id="PR00149">
    <property type="entry name" value="FUMRATELYASE"/>
</dbReference>
<feature type="domain" description="Adenylosuccinate lyase PurB C-terminal" evidence="15">
    <location>
        <begin position="329"/>
        <end position="449"/>
    </location>
</feature>
<dbReference type="RefSeq" id="WP_208045839.1">
    <property type="nucleotide sequence ID" value="NZ_JAGDYL010000013.1"/>
</dbReference>
<dbReference type="Pfam" id="PF00206">
    <property type="entry name" value="Lyase_1"/>
    <property type="match status" value="1"/>
</dbReference>
<dbReference type="InterPro" id="IPR047136">
    <property type="entry name" value="PurB_bact"/>
</dbReference>
<evidence type="ECO:0000256" key="7">
    <source>
        <dbReference type="ARBA" id="ARBA00023239"/>
    </source>
</evidence>
<comment type="catalytic activity">
    <reaction evidence="8">
        <text>(2S)-2-[5-amino-1-(5-phospho-beta-D-ribosyl)imidazole-4-carboxamido]succinate = 5-amino-1-(5-phospho-beta-D-ribosyl)imidazole-4-carboxamide + fumarate</text>
        <dbReference type="Rhea" id="RHEA:23920"/>
        <dbReference type="ChEBI" id="CHEBI:29806"/>
        <dbReference type="ChEBI" id="CHEBI:58443"/>
        <dbReference type="ChEBI" id="CHEBI:58475"/>
        <dbReference type="EC" id="4.3.2.2"/>
    </reaction>
    <physiologicalReaction direction="left-to-right" evidence="8">
        <dbReference type="Rhea" id="RHEA:23921"/>
    </physiologicalReaction>
</comment>
<dbReference type="SUPFAM" id="SSF48557">
    <property type="entry name" value="L-aspartase-like"/>
    <property type="match status" value="1"/>
</dbReference>
<proteinExistence type="inferred from homology"/>
<gene>
    <name evidence="16" type="primary">purB</name>
    <name evidence="16" type="ORF">J4H91_08515</name>
</gene>
<dbReference type="InterPro" id="IPR024083">
    <property type="entry name" value="Fumarase/histidase_N"/>
</dbReference>
<evidence type="ECO:0000256" key="1">
    <source>
        <dbReference type="ARBA" id="ARBA00004706"/>
    </source>
</evidence>
<keyword evidence="7 13" id="KW-0456">Lyase</keyword>
<keyword evidence="6 13" id="KW-0658">Purine biosynthesis</keyword>
<comment type="pathway">
    <text evidence="1 13">Purine metabolism; IMP biosynthesis via de novo pathway; 5-amino-1-(5-phospho-D-ribosyl)imidazole-4-carboxamide from 5-amino-1-(5-phospho-D-ribosyl)imidazole-4-carboxylate: step 2/2.</text>
</comment>
<evidence type="ECO:0000256" key="8">
    <source>
        <dbReference type="ARBA" id="ARBA00024477"/>
    </source>
</evidence>
<name>A0A939RZC8_9MICO</name>
<dbReference type="Gene3D" id="1.20.200.10">
    <property type="entry name" value="Fumarase/aspartase (Central domain)"/>
    <property type="match status" value="1"/>
</dbReference>
<protein>
    <recommendedName>
        <fullName evidence="5 12">Adenylosuccinate lyase</fullName>
        <shortName evidence="13">ASL</shortName>
        <ecNumber evidence="4 12">4.3.2.2</ecNumber>
    </recommendedName>
    <alternativeName>
        <fullName evidence="10 13">Adenylosuccinase</fullName>
    </alternativeName>
</protein>
<organism evidence="16 17">
    <name type="scientific">Leucobacter ruminantium</name>
    <dbReference type="NCBI Taxonomy" id="1289170"/>
    <lineage>
        <taxon>Bacteria</taxon>
        <taxon>Bacillati</taxon>
        <taxon>Actinomycetota</taxon>
        <taxon>Actinomycetes</taxon>
        <taxon>Micrococcales</taxon>
        <taxon>Microbacteriaceae</taxon>
        <taxon>Leucobacter</taxon>
    </lineage>
</organism>
<dbReference type="Proteomes" id="UP000664398">
    <property type="component" value="Unassembled WGS sequence"/>
</dbReference>
<evidence type="ECO:0000259" key="15">
    <source>
        <dbReference type="Pfam" id="PF08328"/>
    </source>
</evidence>
<comment type="catalytic activity">
    <reaction evidence="11">
        <text>N(6)-(1,2-dicarboxyethyl)-AMP = fumarate + AMP</text>
        <dbReference type="Rhea" id="RHEA:16853"/>
        <dbReference type="ChEBI" id="CHEBI:29806"/>
        <dbReference type="ChEBI" id="CHEBI:57567"/>
        <dbReference type="ChEBI" id="CHEBI:456215"/>
        <dbReference type="EC" id="4.3.2.2"/>
    </reaction>
    <physiologicalReaction direction="left-to-right" evidence="11">
        <dbReference type="Rhea" id="RHEA:16854"/>
    </physiologicalReaction>
</comment>
<dbReference type="Gene3D" id="1.10.275.10">
    <property type="entry name" value="Fumarase/aspartase (N-terminal domain)"/>
    <property type="match status" value="1"/>
</dbReference>
<dbReference type="PANTHER" id="PTHR43411:SF1">
    <property type="entry name" value="ADENYLOSUCCINATE LYASE"/>
    <property type="match status" value="1"/>
</dbReference>
<dbReference type="InterPro" id="IPR020557">
    <property type="entry name" value="Fumarate_lyase_CS"/>
</dbReference>
<dbReference type="InterPro" id="IPR013539">
    <property type="entry name" value="PurB_C"/>
</dbReference>
<dbReference type="GO" id="GO:0006188">
    <property type="term" value="P:IMP biosynthetic process"/>
    <property type="evidence" value="ECO:0007669"/>
    <property type="project" value="InterPro"/>
</dbReference>
<dbReference type="PANTHER" id="PTHR43411">
    <property type="entry name" value="ADENYLOSUCCINATE LYASE"/>
    <property type="match status" value="1"/>
</dbReference>
<dbReference type="NCBIfam" id="NF006764">
    <property type="entry name" value="PRK09285.1"/>
    <property type="match status" value="1"/>
</dbReference>
<evidence type="ECO:0000256" key="5">
    <source>
        <dbReference type="ARBA" id="ARBA00017058"/>
    </source>
</evidence>
<dbReference type="Gene3D" id="1.10.40.30">
    <property type="entry name" value="Fumarase/aspartase (C-terminal domain)"/>
    <property type="match status" value="1"/>
</dbReference>
<evidence type="ECO:0000256" key="13">
    <source>
        <dbReference type="RuleBase" id="RU361172"/>
    </source>
</evidence>
<dbReference type="Pfam" id="PF08328">
    <property type="entry name" value="ASL_C"/>
    <property type="match status" value="1"/>
</dbReference>
<dbReference type="EMBL" id="JAGDYL010000013">
    <property type="protein sequence ID" value="MBO1805359.1"/>
    <property type="molecule type" value="Genomic_DNA"/>
</dbReference>
<evidence type="ECO:0000256" key="10">
    <source>
        <dbReference type="ARBA" id="ARBA00030717"/>
    </source>
</evidence>
<dbReference type="PROSITE" id="PS00163">
    <property type="entry name" value="FUMARATE_LYASES"/>
    <property type="match status" value="1"/>
</dbReference>
<evidence type="ECO:0000256" key="11">
    <source>
        <dbReference type="ARBA" id="ARBA00049115"/>
    </source>
</evidence>
<dbReference type="GO" id="GO:0004018">
    <property type="term" value="F:N6-(1,2-dicarboxyethyl)AMP AMP-lyase (fumarate-forming) activity"/>
    <property type="evidence" value="ECO:0007669"/>
    <property type="project" value="UniProtKB-UniRule"/>
</dbReference>
<comment type="function">
    <text evidence="9">Catalyzes two reactions in de novo purine nucleotide biosynthesis. Catalyzes the breakdown of 5-aminoimidazole- (N-succinylocarboxamide) ribotide (SAICAR or 2-[5-amino-1-(5-phospho-beta-D-ribosyl)imidazole-4-carboxamido]succinate) to 5-aminoimidazole-4-carboxamide ribotide (AICAR or 5-amino-1-(5-phospho-beta-D-ribosyl)imidazole-4-carboxamide) and fumarate, and of adenylosuccinate (ADS or N(6)-(1,2-dicarboxyethyl)-AMP) to adenosine monophosphate (AMP) and fumarate.</text>
</comment>
<sequence>MTPLPPQPISPLDGRYRKAVEGLGDTLSEAGLNKARVHVEVEWLAYLTSHSLLGGSPIADEQLASLREWAANFGQAEIDELAETEKTTQHDVKAVEYLVRARLEQQGLGHLAELTHVCCTSEDINNLSYALTVKQAIADVWRPKFVAVIAELARQAEQYRELPMMSRTHGQPATPTTLGKELAVFVHRLERQLNQIDDVEYLGKFSGATGTFAAHLAADPTVDWAAVSQEFVEGLGLDWNPLTTQIESHDWQAELYTRVAHANRILHNLATDIWSYISIGYFRQIPVAGATGSSTMPHKVNPIRFENAEANLELSNALLDSLASTLVTSRWQRDLTDSSAQRNIGVGLGHSVLALDNILRGLGQIDAAPEVLAADLDGNWEVLGEAIQTVIRAEVTAGRSSIADPYAVLKELTRDRRIGQAELVEFVQGLEIGDEAKQRLLELTPATYIGDAVRLVDFLQR</sequence>
<dbReference type="InterPro" id="IPR022761">
    <property type="entry name" value="Fumarate_lyase_N"/>
</dbReference>
<evidence type="ECO:0000256" key="4">
    <source>
        <dbReference type="ARBA" id="ARBA00012339"/>
    </source>
</evidence>
<accession>A0A939RZC8</accession>
<evidence type="ECO:0000256" key="2">
    <source>
        <dbReference type="ARBA" id="ARBA00004734"/>
    </source>
</evidence>
<comment type="similarity">
    <text evidence="3 13">Belongs to the lyase 1 family. Adenylosuccinate lyase subfamily.</text>
</comment>
<comment type="pathway">
    <text evidence="2 13">Purine metabolism; AMP biosynthesis via de novo pathway; AMP from IMP: step 2/2.</text>
</comment>